<accession>A0A183U3I9</accession>
<keyword evidence="4" id="KW-1185">Reference proteome</keyword>
<keyword evidence="2" id="KW-0812">Transmembrane</keyword>
<name>A0A183U3I9_TOXCA</name>
<proteinExistence type="predicted"/>
<dbReference type="EMBL" id="UYWY01003600">
    <property type="protein sequence ID" value="VDM28774.1"/>
    <property type="molecule type" value="Genomic_DNA"/>
</dbReference>
<feature type="transmembrane region" description="Helical" evidence="2">
    <location>
        <begin position="70"/>
        <end position="93"/>
    </location>
</feature>
<dbReference type="AlphaFoldDB" id="A0A183U3I9"/>
<dbReference type="WBParaSite" id="TCNE_0000305901-mRNA-1">
    <property type="protein sequence ID" value="TCNE_0000305901-mRNA-1"/>
    <property type="gene ID" value="TCNE_0000305901"/>
</dbReference>
<feature type="region of interest" description="Disordered" evidence="1">
    <location>
        <begin position="136"/>
        <end position="188"/>
    </location>
</feature>
<gene>
    <name evidence="3" type="ORF">TCNE_LOCUS3057</name>
</gene>
<organism evidence="4 5">
    <name type="scientific">Toxocara canis</name>
    <name type="common">Canine roundworm</name>
    <dbReference type="NCBI Taxonomy" id="6265"/>
    <lineage>
        <taxon>Eukaryota</taxon>
        <taxon>Metazoa</taxon>
        <taxon>Ecdysozoa</taxon>
        <taxon>Nematoda</taxon>
        <taxon>Chromadorea</taxon>
        <taxon>Rhabditida</taxon>
        <taxon>Spirurina</taxon>
        <taxon>Ascaridomorpha</taxon>
        <taxon>Ascaridoidea</taxon>
        <taxon>Toxocaridae</taxon>
        <taxon>Toxocara</taxon>
    </lineage>
</organism>
<keyword evidence="2" id="KW-0472">Membrane</keyword>
<dbReference type="Proteomes" id="UP000050794">
    <property type="component" value="Unassembled WGS sequence"/>
</dbReference>
<protein>
    <submittedName>
        <fullName evidence="5">PPE family protein</fullName>
    </submittedName>
</protein>
<evidence type="ECO:0000313" key="5">
    <source>
        <dbReference type="WBParaSite" id="TCNE_0000305901-mRNA-1"/>
    </source>
</evidence>
<sequence>MSPTGEALCDRLKNFAFESPHSPALPANESLADAIAEHVQLVQAIIGSELGEASLRDLLDPVGWLDAQTIYAFLEAVAASAAIAVVAVQPYIWMFRLIAGRPTTAVAFDSTPFRLVIYNTITTAGAELGGSAVAHTTHTTDTPERDTVSNVRGNAKLTPSSTSRTRAGRKRRGASVEGIGTPKRPPTRTCARKIVAPENALTSAARKRFRAASALLPPSFGPAPTGPVPTAPLYTSPKKFSFAAVEGA</sequence>
<keyword evidence="2" id="KW-1133">Transmembrane helix</keyword>
<feature type="compositionally biased region" description="Polar residues" evidence="1">
    <location>
        <begin position="148"/>
        <end position="165"/>
    </location>
</feature>
<evidence type="ECO:0000313" key="4">
    <source>
        <dbReference type="Proteomes" id="UP000050794"/>
    </source>
</evidence>
<evidence type="ECO:0000256" key="1">
    <source>
        <dbReference type="SAM" id="MobiDB-lite"/>
    </source>
</evidence>
<evidence type="ECO:0000256" key="2">
    <source>
        <dbReference type="SAM" id="Phobius"/>
    </source>
</evidence>
<reference evidence="3 4" key="2">
    <citation type="submission" date="2018-11" db="EMBL/GenBank/DDBJ databases">
        <authorList>
            <consortium name="Pathogen Informatics"/>
        </authorList>
    </citation>
    <scope>NUCLEOTIDE SEQUENCE [LARGE SCALE GENOMIC DNA]</scope>
</reference>
<reference evidence="5" key="1">
    <citation type="submission" date="2016-06" db="UniProtKB">
        <authorList>
            <consortium name="WormBaseParasite"/>
        </authorList>
    </citation>
    <scope>IDENTIFICATION</scope>
</reference>
<evidence type="ECO:0000313" key="3">
    <source>
        <dbReference type="EMBL" id="VDM28774.1"/>
    </source>
</evidence>